<dbReference type="AlphaFoldDB" id="A0A6A6TTM1"/>
<name>A0A6A6TTM1_9PEZI</name>
<dbReference type="InterPro" id="IPR001810">
    <property type="entry name" value="F-box_dom"/>
</dbReference>
<sequence length="387" mass="45078">MATLADLPTELLVLICRELPLFSLYNLRRANSRLAALIKENSTGISAWVAHRTFSDAVLATDDSQIKDFEWLNSKILDFLAAVLVDRIQDDSFDLFGGPYGITAEDDRSHFPRVRITKGLQILRQLSKIYNDAKVQMPKPSFRNTVRRALRTRSFKNTMKQVLRSRSFKMSPSEELEYKEDFILKLRISYLRKLKKDQIRDFRFACAILFSMIKTQWDNKSVGLLLAAWAGPDYTASRDYFDWTEAEQRKRQERPIRRGGSPLTDGTSWVNWCLLKDGLRIFWLQYVLLSPKFVKEYLLREWESRSEEQVGMERKYGTLLERALRELDGGWAGEQYLAFIVVPQIELENTFWLPYRHSPVRAISPSTAEMTSIPHRVMFRNPTAGQN</sequence>
<evidence type="ECO:0000313" key="3">
    <source>
        <dbReference type="Proteomes" id="UP000799302"/>
    </source>
</evidence>
<reference evidence="2" key="1">
    <citation type="journal article" date="2020" name="Stud. Mycol.">
        <title>101 Dothideomycetes genomes: a test case for predicting lifestyles and emergence of pathogens.</title>
        <authorList>
            <person name="Haridas S."/>
            <person name="Albert R."/>
            <person name="Binder M."/>
            <person name="Bloem J."/>
            <person name="Labutti K."/>
            <person name="Salamov A."/>
            <person name="Andreopoulos B."/>
            <person name="Baker S."/>
            <person name="Barry K."/>
            <person name="Bills G."/>
            <person name="Bluhm B."/>
            <person name="Cannon C."/>
            <person name="Castanera R."/>
            <person name="Culley D."/>
            <person name="Daum C."/>
            <person name="Ezra D."/>
            <person name="Gonzalez J."/>
            <person name="Henrissat B."/>
            <person name="Kuo A."/>
            <person name="Liang C."/>
            <person name="Lipzen A."/>
            <person name="Lutzoni F."/>
            <person name="Magnuson J."/>
            <person name="Mondo S."/>
            <person name="Nolan M."/>
            <person name="Ohm R."/>
            <person name="Pangilinan J."/>
            <person name="Park H.-J."/>
            <person name="Ramirez L."/>
            <person name="Alfaro M."/>
            <person name="Sun H."/>
            <person name="Tritt A."/>
            <person name="Yoshinaga Y."/>
            <person name="Zwiers L.-H."/>
            <person name="Turgeon B."/>
            <person name="Goodwin S."/>
            <person name="Spatafora J."/>
            <person name="Crous P."/>
            <person name="Grigoriev I."/>
        </authorList>
    </citation>
    <scope>NUCLEOTIDE SEQUENCE</scope>
    <source>
        <strain evidence="2">CBS 115976</strain>
    </source>
</reference>
<dbReference type="Proteomes" id="UP000799302">
    <property type="component" value="Unassembled WGS sequence"/>
</dbReference>
<dbReference type="OrthoDB" id="5279806at2759"/>
<dbReference type="EMBL" id="MU004247">
    <property type="protein sequence ID" value="KAF2663172.1"/>
    <property type="molecule type" value="Genomic_DNA"/>
</dbReference>
<evidence type="ECO:0000259" key="1">
    <source>
        <dbReference type="PROSITE" id="PS50181"/>
    </source>
</evidence>
<dbReference type="PROSITE" id="PS50181">
    <property type="entry name" value="FBOX"/>
    <property type="match status" value="1"/>
</dbReference>
<keyword evidence="3" id="KW-1185">Reference proteome</keyword>
<evidence type="ECO:0000313" key="2">
    <source>
        <dbReference type="EMBL" id="KAF2663172.1"/>
    </source>
</evidence>
<protein>
    <recommendedName>
        <fullName evidence="1">F-box domain-containing protein</fullName>
    </recommendedName>
</protein>
<proteinExistence type="predicted"/>
<gene>
    <name evidence="2" type="ORF">BT63DRAFT_484493</name>
</gene>
<feature type="domain" description="F-box" evidence="1">
    <location>
        <begin position="1"/>
        <end position="51"/>
    </location>
</feature>
<accession>A0A6A6TTM1</accession>
<organism evidence="2 3">
    <name type="scientific">Microthyrium microscopicum</name>
    <dbReference type="NCBI Taxonomy" id="703497"/>
    <lineage>
        <taxon>Eukaryota</taxon>
        <taxon>Fungi</taxon>
        <taxon>Dikarya</taxon>
        <taxon>Ascomycota</taxon>
        <taxon>Pezizomycotina</taxon>
        <taxon>Dothideomycetes</taxon>
        <taxon>Dothideomycetes incertae sedis</taxon>
        <taxon>Microthyriales</taxon>
        <taxon>Microthyriaceae</taxon>
        <taxon>Microthyrium</taxon>
    </lineage>
</organism>